<name>A0A6S7JC42_PARCT</name>
<comment type="caution">
    <text evidence="1">The sequence shown here is derived from an EMBL/GenBank/DDBJ whole genome shotgun (WGS) entry which is preliminary data.</text>
</comment>
<sequence length="117" mass="13034">MLMGEKGCDQNSPGIGDIAYVKDLKAEKIVTRNFRCSKFGIAYHVGTKFGWESMNSCLQKPCTQGFAFLRDLPIQIDYYGAFSYSVNRPVSAGTSYNATAFIGCDQGLNKIRKYVIH</sequence>
<organism evidence="1 2">
    <name type="scientific">Paramuricea clavata</name>
    <name type="common">Red gorgonian</name>
    <name type="synonym">Violescent sea-whip</name>
    <dbReference type="NCBI Taxonomy" id="317549"/>
    <lineage>
        <taxon>Eukaryota</taxon>
        <taxon>Metazoa</taxon>
        <taxon>Cnidaria</taxon>
        <taxon>Anthozoa</taxon>
        <taxon>Octocorallia</taxon>
        <taxon>Malacalcyonacea</taxon>
        <taxon>Plexauridae</taxon>
        <taxon>Paramuricea</taxon>
    </lineage>
</organism>
<protein>
    <submittedName>
        <fullName evidence="1">Uncharacterized protein</fullName>
    </submittedName>
</protein>
<evidence type="ECO:0000313" key="1">
    <source>
        <dbReference type="EMBL" id="CAB4028278.1"/>
    </source>
</evidence>
<dbReference type="AlphaFoldDB" id="A0A6S7JC42"/>
<proteinExistence type="predicted"/>
<reference evidence="1" key="1">
    <citation type="submission" date="2020-04" db="EMBL/GenBank/DDBJ databases">
        <authorList>
            <person name="Alioto T."/>
            <person name="Alioto T."/>
            <person name="Gomez Garrido J."/>
        </authorList>
    </citation>
    <scope>NUCLEOTIDE SEQUENCE</scope>
    <source>
        <strain evidence="1">A484AB</strain>
    </source>
</reference>
<evidence type="ECO:0000313" key="2">
    <source>
        <dbReference type="Proteomes" id="UP001152795"/>
    </source>
</evidence>
<dbReference type="EMBL" id="CACRXK020015369">
    <property type="protein sequence ID" value="CAB4028278.1"/>
    <property type="molecule type" value="Genomic_DNA"/>
</dbReference>
<keyword evidence="2" id="KW-1185">Reference proteome</keyword>
<accession>A0A6S7JC42</accession>
<dbReference type="Proteomes" id="UP001152795">
    <property type="component" value="Unassembled WGS sequence"/>
</dbReference>
<gene>
    <name evidence="1" type="ORF">PACLA_8A066078</name>
</gene>